<gene>
    <name evidence="2" type="ORF">CUU66_11670</name>
</gene>
<keyword evidence="3" id="KW-1185">Reference proteome</keyword>
<comment type="caution">
    <text evidence="2">The sequence shown here is derived from an EMBL/GenBank/DDBJ whole genome shotgun (WGS) entry which is preliminary data.</text>
</comment>
<dbReference type="Pfam" id="PF00144">
    <property type="entry name" value="Beta-lactamase"/>
    <property type="match status" value="1"/>
</dbReference>
<dbReference type="PANTHER" id="PTHR43283:SF3">
    <property type="entry name" value="BETA-LACTAMASE FAMILY PROTEIN (AFU_ORTHOLOGUE AFUA_5G07500)"/>
    <property type="match status" value="1"/>
</dbReference>
<evidence type="ECO:0000313" key="3">
    <source>
        <dbReference type="Proteomes" id="UP000234748"/>
    </source>
</evidence>
<dbReference type="InterPro" id="IPR050789">
    <property type="entry name" value="Diverse_Enzym_Activities"/>
</dbReference>
<sequence>MTDLFEKVQTIMEDSMKVNNIPGAAVAVIKDCEVIFAKGFGRTAVEEWGSPIRTDTLFRIASVSKLFTGTLVMMLVEKGLIDLDQPVQAYVPWFTAADQEWSNEITIRMLLSHTSGLPTGGDLSSEHTLDEYMREVVPTLPVLFHPGTAYSYGNHALNIAGFVAEQVTNKPFASLMQELLFEPLKMTQTTYDPLKAMTYPLAMPHHKNDRAELEVLHQFYNDMESYPSYYAFSSIKDLCQFALMHLQEGVYEGQQIISASSLQEMRTQQTRWFKLTDAGCGISFFQESKGGIKRFWHYGQYGSQYSSQFILVPEKGIAVIALANGENIFQAGYKIVDALLDQSSQDDIDSAPSEGLPDLSAYEGTFLHSYKGLITILKDDGNWFLKHNDQTYDLLRHSIDTYYTRDHNGAVTFTVGFPACSAEQPSKCIMINGKASPEFKQIYTANTADWINYEGTFSNGRDTYKVSIQGNSLIIKDQQTSQELETEAIASNLFMTDYGLVSFTEINRTIDLVFDNAWRFPKLGIQAPVIQQ</sequence>
<dbReference type="EMBL" id="PGUY01000036">
    <property type="protein sequence ID" value="PLT29692.1"/>
    <property type="molecule type" value="Genomic_DNA"/>
</dbReference>
<reference evidence="2 3" key="1">
    <citation type="submission" date="2017-11" db="EMBL/GenBank/DDBJ databases">
        <title>Comparitive Functional Genomics of Dry Heat Resistant strains isolated from the Viking Spacecraft.</title>
        <authorList>
            <person name="Seuylemezian A."/>
            <person name="Cooper K."/>
            <person name="Vaishampayan P."/>
        </authorList>
    </citation>
    <scope>NUCLEOTIDE SEQUENCE [LARGE SCALE GENOMIC DNA]</scope>
    <source>
        <strain evidence="2 3">V1-29</strain>
    </source>
</reference>
<accession>A0A2N5M5T6</accession>
<name>A0A2N5M5T6_9BACI</name>
<dbReference type="Proteomes" id="UP000234748">
    <property type="component" value="Unassembled WGS sequence"/>
</dbReference>
<organism evidence="2 3">
    <name type="scientific">Peribacillus deserti</name>
    <dbReference type="NCBI Taxonomy" id="673318"/>
    <lineage>
        <taxon>Bacteria</taxon>
        <taxon>Bacillati</taxon>
        <taxon>Bacillota</taxon>
        <taxon>Bacilli</taxon>
        <taxon>Bacillales</taxon>
        <taxon>Bacillaceae</taxon>
        <taxon>Peribacillus</taxon>
    </lineage>
</organism>
<evidence type="ECO:0000259" key="1">
    <source>
        <dbReference type="Pfam" id="PF00144"/>
    </source>
</evidence>
<dbReference type="RefSeq" id="WP_101642303.1">
    <property type="nucleotide sequence ID" value="NZ_PGUY01000036.1"/>
</dbReference>
<dbReference type="Gene3D" id="3.40.710.10">
    <property type="entry name" value="DD-peptidase/beta-lactamase superfamily"/>
    <property type="match status" value="1"/>
</dbReference>
<protein>
    <recommendedName>
        <fullName evidence="1">Beta-lactamase-related domain-containing protein</fullName>
    </recommendedName>
</protein>
<dbReference type="AlphaFoldDB" id="A0A2N5M5T6"/>
<dbReference type="PANTHER" id="PTHR43283">
    <property type="entry name" value="BETA-LACTAMASE-RELATED"/>
    <property type="match status" value="1"/>
</dbReference>
<evidence type="ECO:0000313" key="2">
    <source>
        <dbReference type="EMBL" id="PLT29692.1"/>
    </source>
</evidence>
<dbReference type="InterPro" id="IPR001466">
    <property type="entry name" value="Beta-lactam-related"/>
</dbReference>
<feature type="domain" description="Beta-lactamase-related" evidence="1">
    <location>
        <begin position="9"/>
        <end position="327"/>
    </location>
</feature>
<dbReference type="InterPro" id="IPR012338">
    <property type="entry name" value="Beta-lactam/transpept-like"/>
</dbReference>
<dbReference type="OrthoDB" id="846150at2"/>
<dbReference type="SUPFAM" id="SSF56601">
    <property type="entry name" value="beta-lactamase/transpeptidase-like"/>
    <property type="match status" value="1"/>
</dbReference>
<proteinExistence type="predicted"/>